<keyword evidence="4" id="KW-1185">Reference proteome</keyword>
<name>A0A0B2WP39_METAS</name>
<proteinExistence type="predicted"/>
<gene>
    <name evidence="3" type="ORF">MAM_06948</name>
</gene>
<evidence type="ECO:0000313" key="3">
    <source>
        <dbReference type="EMBL" id="KHN95237.1"/>
    </source>
</evidence>
<sequence>MTSDHHTSSGDESAGDSDASSDSGSENGVRLIDDEADESGGSRASESPDFSSPHPTHLTFPQFMSLPPELRRRVWELFCPDALAQARVLCFTLSPSSGTMRRPGDYSVKDHWSLADQTEGVRAMMATHQESRGVATRLFPDELRMDAGSGDAVVRFSRERDMVVVYGFRADRTYYLPGFAGEPKHVAVYTARGGRPEDGRLLDRAAGVLGDLRRLYVCVPQCTLRRSAKRWCGTDWARRYLVRTYEKEIGLGEDTEVLYCWPDEDRHPDYAGRSVPRGTTETTETTGRAGVRLLPMVAFEYERGIAKWRELRAMKDGPVLDDESDEDSDEVESRGGEETDEDEYESEGIDDSEIEEPDDSSEDEGAPTGDVGQFSSPEVSDDDVVEVAPPVQRPRKRRVVSDSGDEEPRTKRVRLRAVVSSDEDEQGAQEAEETETDARGRRQEPEPRAVGISDDDEGEGALRYRNGAVYDAVNRDEHEHEDKEEIVYARSTTSSRRVAFDSESDGDSDSCLGQAEQEEEGDGDGDEDEDEDEDDDDEEPQRMSLAERLRRAREEHPVSSGTEEEGDSQDDHDDEDEEDGEDDEENDQEGLLDVMAGESEDDDEGDDW</sequence>
<accession>A0A0B2WP39</accession>
<feature type="compositionally biased region" description="Basic and acidic residues" evidence="1">
    <location>
        <begin position="545"/>
        <end position="557"/>
    </location>
</feature>
<dbReference type="HOGENOM" id="CLU_015773_1_0_1"/>
<feature type="compositionally biased region" description="Basic and acidic residues" evidence="1">
    <location>
        <begin position="473"/>
        <end position="487"/>
    </location>
</feature>
<dbReference type="Proteomes" id="UP000030816">
    <property type="component" value="Unassembled WGS sequence"/>
</dbReference>
<comment type="caution">
    <text evidence="3">The sequence shown here is derived from an EMBL/GenBank/DDBJ whole genome shotgun (WGS) entry which is preliminary data.</text>
</comment>
<dbReference type="RefSeq" id="XP_040676303.1">
    <property type="nucleotide sequence ID" value="XM_040825746.1"/>
</dbReference>
<feature type="compositionally biased region" description="Low complexity" evidence="1">
    <location>
        <begin position="10"/>
        <end position="26"/>
    </location>
</feature>
<dbReference type="GeneID" id="63741403"/>
<feature type="compositionally biased region" description="Acidic residues" evidence="1">
    <location>
        <begin position="562"/>
        <end position="590"/>
    </location>
</feature>
<evidence type="ECO:0000313" key="4">
    <source>
        <dbReference type="Proteomes" id="UP000030816"/>
    </source>
</evidence>
<evidence type="ECO:0000259" key="2">
    <source>
        <dbReference type="Pfam" id="PF20150"/>
    </source>
</evidence>
<feature type="region of interest" description="Disordered" evidence="1">
    <location>
        <begin position="316"/>
        <end position="608"/>
    </location>
</feature>
<feature type="compositionally biased region" description="Acidic residues" evidence="1">
    <location>
        <begin position="319"/>
        <end position="330"/>
    </location>
</feature>
<protein>
    <recommendedName>
        <fullName evidence="2">2EXR domain-containing protein</fullName>
    </recommendedName>
</protein>
<dbReference type="InterPro" id="IPR045518">
    <property type="entry name" value="2EXR"/>
</dbReference>
<dbReference type="Pfam" id="PF20150">
    <property type="entry name" value="2EXR"/>
    <property type="match status" value="1"/>
</dbReference>
<organism evidence="3 4">
    <name type="scientific">Metarhizium album (strain ARSEF 1941)</name>
    <dbReference type="NCBI Taxonomy" id="1081103"/>
    <lineage>
        <taxon>Eukaryota</taxon>
        <taxon>Fungi</taxon>
        <taxon>Dikarya</taxon>
        <taxon>Ascomycota</taxon>
        <taxon>Pezizomycotina</taxon>
        <taxon>Sordariomycetes</taxon>
        <taxon>Hypocreomycetidae</taxon>
        <taxon>Hypocreales</taxon>
        <taxon>Clavicipitaceae</taxon>
        <taxon>Metarhizium</taxon>
    </lineage>
</organism>
<feature type="region of interest" description="Disordered" evidence="1">
    <location>
        <begin position="1"/>
        <end position="56"/>
    </location>
</feature>
<feature type="compositionally biased region" description="Acidic residues" evidence="1">
    <location>
        <begin position="338"/>
        <end position="365"/>
    </location>
</feature>
<dbReference type="EMBL" id="AZHE01000025">
    <property type="protein sequence ID" value="KHN95237.1"/>
    <property type="molecule type" value="Genomic_DNA"/>
</dbReference>
<feature type="compositionally biased region" description="Basic and acidic residues" evidence="1">
    <location>
        <begin position="436"/>
        <end position="447"/>
    </location>
</feature>
<dbReference type="AlphaFoldDB" id="A0A0B2WP39"/>
<dbReference type="OrthoDB" id="4941102at2759"/>
<evidence type="ECO:0000256" key="1">
    <source>
        <dbReference type="SAM" id="MobiDB-lite"/>
    </source>
</evidence>
<feature type="compositionally biased region" description="Polar residues" evidence="1">
    <location>
        <begin position="42"/>
        <end position="54"/>
    </location>
</feature>
<feature type="compositionally biased region" description="Acidic residues" evidence="1">
    <location>
        <begin position="421"/>
        <end position="435"/>
    </location>
</feature>
<feature type="compositionally biased region" description="Acidic residues" evidence="1">
    <location>
        <begin position="598"/>
        <end position="608"/>
    </location>
</feature>
<feature type="domain" description="2EXR" evidence="2">
    <location>
        <begin position="60"/>
        <end position="163"/>
    </location>
</feature>
<feature type="compositionally biased region" description="Acidic residues" evidence="1">
    <location>
        <begin position="516"/>
        <end position="539"/>
    </location>
</feature>
<dbReference type="STRING" id="1081103.A0A0B2WP39"/>
<reference evidence="3 4" key="1">
    <citation type="journal article" date="2014" name="Proc. Natl. Acad. Sci. U.S.A.">
        <title>Trajectory and genomic determinants of fungal-pathogen speciation and host adaptation.</title>
        <authorList>
            <person name="Hu X."/>
            <person name="Xiao G."/>
            <person name="Zheng P."/>
            <person name="Shang Y."/>
            <person name="Su Y."/>
            <person name="Zhang X."/>
            <person name="Liu X."/>
            <person name="Zhan S."/>
            <person name="St Leger R.J."/>
            <person name="Wang C."/>
        </authorList>
    </citation>
    <scope>NUCLEOTIDE SEQUENCE [LARGE SCALE GENOMIC DNA]</scope>
    <source>
        <strain evidence="3 4">ARSEF 1941</strain>
    </source>
</reference>